<evidence type="ECO:0000313" key="9">
    <source>
        <dbReference type="Proteomes" id="UP001069145"/>
    </source>
</evidence>
<dbReference type="Gene3D" id="3.90.1310.10">
    <property type="entry name" value="Penicillin-binding protein 2a (Domain 2)"/>
    <property type="match status" value="1"/>
</dbReference>
<dbReference type="Pfam" id="PF03793">
    <property type="entry name" value="PASTA"/>
    <property type="match status" value="1"/>
</dbReference>
<gene>
    <name evidence="7" type="ORF">I6G68_07230</name>
    <name evidence="6" type="ORF">ODY43_03620</name>
</gene>
<dbReference type="PANTHER" id="PTHR30627:SF26">
    <property type="entry name" value="PENICILLIN-BINDING PROTEIN 2B"/>
    <property type="match status" value="1"/>
</dbReference>
<dbReference type="PROSITE" id="PS51178">
    <property type="entry name" value="PASTA"/>
    <property type="match status" value="1"/>
</dbReference>
<feature type="domain" description="PASTA" evidence="5">
    <location>
        <begin position="660"/>
        <end position="718"/>
    </location>
</feature>
<evidence type="ECO:0000313" key="6">
    <source>
        <dbReference type="EMBL" id="MCY3053070.1"/>
    </source>
</evidence>
<dbReference type="GO" id="GO:0071555">
    <property type="term" value="P:cell wall organization"/>
    <property type="evidence" value="ECO:0007669"/>
    <property type="project" value="TreeGrafter"/>
</dbReference>
<comment type="similarity">
    <text evidence="2">Belongs to the transpeptidase family.</text>
</comment>
<dbReference type="CDD" id="cd06576">
    <property type="entry name" value="PASTA_Pbp2x-like_1"/>
    <property type="match status" value="1"/>
</dbReference>
<dbReference type="InterPro" id="IPR012338">
    <property type="entry name" value="Beta-lactam/transpept-like"/>
</dbReference>
<dbReference type="GO" id="GO:0005886">
    <property type="term" value="C:plasma membrane"/>
    <property type="evidence" value="ECO:0007669"/>
    <property type="project" value="UniProtKB-SubCell"/>
</dbReference>
<evidence type="ECO:0000313" key="7">
    <source>
        <dbReference type="EMBL" id="QPS01151.1"/>
    </source>
</evidence>
<proteinExistence type="inferred from homology"/>
<dbReference type="Proteomes" id="UP000594771">
    <property type="component" value="Chromosome"/>
</dbReference>
<keyword evidence="3 4" id="KW-0472">Membrane</keyword>
<dbReference type="Gene3D" id="2.20.70.70">
    <property type="match status" value="1"/>
</dbReference>
<dbReference type="RefSeq" id="WP_060777994.1">
    <property type="nucleotide sequence ID" value="NZ_CAJHLF010000003.1"/>
</dbReference>
<dbReference type="SUPFAM" id="SSF56601">
    <property type="entry name" value="beta-lactamase/transpeptidase-like"/>
    <property type="match status" value="1"/>
</dbReference>
<evidence type="ECO:0000256" key="3">
    <source>
        <dbReference type="ARBA" id="ARBA00023136"/>
    </source>
</evidence>
<keyword evidence="4" id="KW-1133">Transmembrane helix</keyword>
<keyword evidence="9" id="KW-1185">Reference proteome</keyword>
<evidence type="ECO:0000259" key="5">
    <source>
        <dbReference type="PROSITE" id="PS51178"/>
    </source>
</evidence>
<keyword evidence="4" id="KW-0812">Transmembrane</keyword>
<evidence type="ECO:0000256" key="4">
    <source>
        <dbReference type="SAM" id="Phobius"/>
    </source>
</evidence>
<name>A0A0X8FDU8_9LACT</name>
<dbReference type="InterPro" id="IPR036138">
    <property type="entry name" value="PBP_dimer_sf"/>
</dbReference>
<dbReference type="SUPFAM" id="SSF56519">
    <property type="entry name" value="Penicillin binding protein dimerisation domain"/>
    <property type="match status" value="1"/>
</dbReference>
<dbReference type="PANTHER" id="PTHR30627">
    <property type="entry name" value="PEPTIDOGLYCAN D,D-TRANSPEPTIDASE"/>
    <property type="match status" value="1"/>
</dbReference>
<evidence type="ECO:0000313" key="8">
    <source>
        <dbReference type="Proteomes" id="UP000594771"/>
    </source>
</evidence>
<dbReference type="InterPro" id="IPR005543">
    <property type="entry name" value="PASTA_dom"/>
</dbReference>
<evidence type="ECO:0000256" key="2">
    <source>
        <dbReference type="ARBA" id="ARBA00007171"/>
    </source>
</evidence>
<reference evidence="6" key="2">
    <citation type="submission" date="2022-09" db="EMBL/GenBank/DDBJ databases">
        <title>Aerococcus urinae taxonomy study.</title>
        <authorList>
            <person name="Christensen J."/>
            <person name="Senneby E."/>
        </authorList>
    </citation>
    <scope>NUCLEOTIDE SEQUENCE</scope>
    <source>
        <strain evidence="6">NLD-066-U95</strain>
    </source>
</reference>
<dbReference type="Gene3D" id="3.40.710.10">
    <property type="entry name" value="DD-peptidase/beta-lactamase superfamily"/>
    <property type="match status" value="1"/>
</dbReference>
<dbReference type="SMART" id="SM00740">
    <property type="entry name" value="PASTA"/>
    <property type="match status" value="2"/>
</dbReference>
<dbReference type="GeneID" id="35767785"/>
<dbReference type="GO" id="GO:0008658">
    <property type="term" value="F:penicillin binding"/>
    <property type="evidence" value="ECO:0007669"/>
    <property type="project" value="InterPro"/>
</dbReference>
<evidence type="ECO:0000256" key="1">
    <source>
        <dbReference type="ARBA" id="ARBA00004162"/>
    </source>
</evidence>
<dbReference type="AlphaFoldDB" id="A0A0X8FDU8"/>
<protein>
    <submittedName>
        <fullName evidence="7">Penicillin-binding protein</fullName>
    </submittedName>
    <submittedName>
        <fullName evidence="6">Penicillin-binding transpeptidase domain-containing protein</fullName>
    </submittedName>
</protein>
<comment type="subcellular location">
    <subcellularLocation>
        <location evidence="1">Cell membrane</location>
        <topology evidence="1">Single-pass membrane protein</topology>
    </subcellularLocation>
</comment>
<dbReference type="InterPro" id="IPR005311">
    <property type="entry name" value="PBP_dimer"/>
</dbReference>
<dbReference type="InterPro" id="IPR001460">
    <property type="entry name" value="PCN-bd_Tpept"/>
</dbReference>
<accession>A0A0X8FDU8</accession>
<dbReference type="Gene3D" id="3.30.70.2110">
    <property type="match status" value="1"/>
</dbReference>
<dbReference type="Pfam" id="PF03717">
    <property type="entry name" value="PBP_dimer"/>
    <property type="match status" value="1"/>
</dbReference>
<dbReference type="Proteomes" id="UP001069145">
    <property type="component" value="Unassembled WGS sequence"/>
</dbReference>
<sequence length="718" mass="78652">MKHQNSKQNRLQFLHIMMLLVSFIFVLFVGRLAYIMLGGEVDGVDLRASAQQQYGRSSIQLAKRGTIYDVGGNAIATDATSYNLYAVLTSAWADEGAEPIHVPDDQKEHTAEVLSKHIDMSKEDILKQLNTENATQIEFGQAGKNLSYAKMQEIQNENLQGIHFDPQPSRLYPSGIFASHVIGYAQFQEAENPLDSRLVGQLGLEKSLDSHLAGKNAIKDYQAGHDQVAVNDANSDDNEAANSEAKDGLDVYTTIDTRLQTYLEGLMSNIYDNYHPESMTAMLVEPSTGNVLAASQRPTFNMQTRKGIEDMWTNLLVGEAFEPGSVIKVLTIAAAIEEGVFDPDATYQSGSIIVDGIRISDWNKVGWGTITQLEGLSQSSNVLVVKLVQAMGYDTWHKYMVEFGLTQKPNSGFSDEIAGSMNYDEELQKANTAFGQGIQVTPWALMQAYTAVGNGGKMMKLHVIDRLEKEDGSIEVVKPEVISSPISEETAQKTLKALESIVYAPTGTGKIYDVEGTRLAVKTGTAEIFDEKAGRYLSGESNYLHSVVGFAPSDHPQYILYLTLKKPSPSAGKLAQVQLSEIFVPFMKRAMEYGKLDQSDQAHLTAVPNVVNSSIQSGQQTMQGNGFVNVEVIGDGDKVIEQFPQAGTRRSLDNRVYLLTNGQVEMPNFLGLEKTEAITLARLLGINLKVNGEGKVISQNIEPGRPISDGQGLTVELQ</sequence>
<reference evidence="7 8" key="1">
    <citation type="submission" date="2020-12" db="EMBL/GenBank/DDBJ databases">
        <title>FDA dAtabase for Regulatory Grade micrObial Sequences (FDA-ARGOS): Supporting development and validation of Infectious Disease Dx tests.</title>
        <authorList>
            <person name="Sproer C."/>
            <person name="Gronow S."/>
            <person name="Severitt S."/>
            <person name="Schroder I."/>
            <person name="Tallon L."/>
            <person name="Sadzewicz L."/>
            <person name="Zhao X."/>
            <person name="Boylan J."/>
            <person name="Ott S."/>
            <person name="Bowen H."/>
            <person name="Vavikolanu K."/>
            <person name="Mehta A."/>
            <person name="Aluvathingal J."/>
            <person name="Nadendla S."/>
            <person name="Lowell S."/>
            <person name="Myers T."/>
            <person name="Yan Y."/>
            <person name="Sichtig H."/>
        </authorList>
    </citation>
    <scope>NUCLEOTIDE SEQUENCE [LARGE SCALE GENOMIC DNA]</scope>
    <source>
        <strain evidence="7 8">FDAARGOS_911</strain>
    </source>
</reference>
<dbReference type="SUPFAM" id="SSF54184">
    <property type="entry name" value="Penicillin-binding protein 2x (pbp-2x), c-terminal domain"/>
    <property type="match status" value="2"/>
</dbReference>
<dbReference type="EMBL" id="JAOTML010000003">
    <property type="protein sequence ID" value="MCY3053070.1"/>
    <property type="molecule type" value="Genomic_DNA"/>
</dbReference>
<feature type="transmembrane region" description="Helical" evidence="4">
    <location>
        <begin position="12"/>
        <end position="37"/>
    </location>
</feature>
<dbReference type="InterPro" id="IPR050515">
    <property type="entry name" value="Beta-lactam/transpept"/>
</dbReference>
<dbReference type="OrthoDB" id="9804124at2"/>
<organism evidence="7 8">
    <name type="scientific">Aerococcus urinae</name>
    <dbReference type="NCBI Taxonomy" id="1376"/>
    <lineage>
        <taxon>Bacteria</taxon>
        <taxon>Bacillati</taxon>
        <taxon>Bacillota</taxon>
        <taxon>Bacilli</taxon>
        <taxon>Lactobacillales</taxon>
        <taxon>Aerococcaceae</taxon>
        <taxon>Aerococcus</taxon>
    </lineage>
</organism>
<dbReference type="CDD" id="cd06575">
    <property type="entry name" value="PASTA_Pbp2x-like_2"/>
    <property type="match status" value="1"/>
</dbReference>
<dbReference type="Pfam" id="PF00905">
    <property type="entry name" value="Transpeptidase"/>
    <property type="match status" value="1"/>
</dbReference>
<dbReference type="KEGG" id="aun:AWM73_02820"/>
<dbReference type="EMBL" id="CP065662">
    <property type="protein sequence ID" value="QPS01151.1"/>
    <property type="molecule type" value="Genomic_DNA"/>
</dbReference>